<dbReference type="Proteomes" id="UP001054945">
    <property type="component" value="Unassembled WGS sequence"/>
</dbReference>
<dbReference type="EMBL" id="BPLR01006547">
    <property type="protein sequence ID" value="GIY10645.1"/>
    <property type="molecule type" value="Genomic_DNA"/>
</dbReference>
<proteinExistence type="predicted"/>
<dbReference type="AlphaFoldDB" id="A0AAV4QN72"/>
<comment type="caution">
    <text evidence="1">The sequence shown here is derived from an EMBL/GenBank/DDBJ whole genome shotgun (WGS) entry which is preliminary data.</text>
</comment>
<evidence type="ECO:0000313" key="2">
    <source>
        <dbReference type="Proteomes" id="UP001054945"/>
    </source>
</evidence>
<reference evidence="1 2" key="1">
    <citation type="submission" date="2021-06" db="EMBL/GenBank/DDBJ databases">
        <title>Caerostris extrusa draft genome.</title>
        <authorList>
            <person name="Kono N."/>
            <person name="Arakawa K."/>
        </authorList>
    </citation>
    <scope>NUCLEOTIDE SEQUENCE [LARGE SCALE GENOMIC DNA]</scope>
</reference>
<gene>
    <name evidence="1" type="ORF">CEXT_682601</name>
</gene>
<protein>
    <submittedName>
        <fullName evidence="1">Uncharacterized protein</fullName>
    </submittedName>
</protein>
<name>A0AAV4QN72_CAEEX</name>
<keyword evidence="2" id="KW-1185">Reference proteome</keyword>
<accession>A0AAV4QN72</accession>
<evidence type="ECO:0000313" key="1">
    <source>
        <dbReference type="EMBL" id="GIY10645.1"/>
    </source>
</evidence>
<organism evidence="1 2">
    <name type="scientific">Caerostris extrusa</name>
    <name type="common">Bark spider</name>
    <name type="synonym">Caerostris bankana</name>
    <dbReference type="NCBI Taxonomy" id="172846"/>
    <lineage>
        <taxon>Eukaryota</taxon>
        <taxon>Metazoa</taxon>
        <taxon>Ecdysozoa</taxon>
        <taxon>Arthropoda</taxon>
        <taxon>Chelicerata</taxon>
        <taxon>Arachnida</taxon>
        <taxon>Araneae</taxon>
        <taxon>Araneomorphae</taxon>
        <taxon>Entelegynae</taxon>
        <taxon>Araneoidea</taxon>
        <taxon>Araneidae</taxon>
        <taxon>Caerostris</taxon>
    </lineage>
</organism>
<sequence length="116" mass="13676">MRKPKLCGRRRRVKEGSFQNRGGRGNKIYCYQRRHVLFGHGELPSKRFLFPPFPPDLHVHPLHVPHQLVLSPNFMDLHFPVAHQGYSKVKGWGVGRMPGSFFWRDLRTHSKHSEHF</sequence>